<keyword evidence="7 9" id="KW-0472">Membrane</keyword>
<dbReference type="CDD" id="cd12822">
    <property type="entry name" value="TmCorA-like"/>
    <property type="match status" value="1"/>
</dbReference>
<keyword evidence="4" id="KW-1003">Cell membrane</keyword>
<dbReference type="EMBL" id="AUBJ02000001">
    <property type="protein sequence ID" value="MCP2332128.1"/>
    <property type="molecule type" value="Genomic_DNA"/>
</dbReference>
<gene>
    <name evidence="10" type="ORF">G443_002398</name>
</gene>
<evidence type="ECO:0000256" key="9">
    <source>
        <dbReference type="SAM" id="Phobius"/>
    </source>
</evidence>
<evidence type="ECO:0000256" key="8">
    <source>
        <dbReference type="SAM" id="MobiDB-lite"/>
    </source>
</evidence>
<name>A0ABT1JIY0_ACTCY</name>
<reference evidence="10 11" key="1">
    <citation type="submission" date="2022-06" db="EMBL/GenBank/DDBJ databases">
        <title>Genomic Encyclopedia of Type Strains, Phase I: the one thousand microbial genomes (KMG-I) project.</title>
        <authorList>
            <person name="Kyrpides N."/>
        </authorList>
    </citation>
    <scope>NUCLEOTIDE SEQUENCE [LARGE SCALE GENOMIC DNA]</scope>
    <source>
        <strain evidence="10 11">DSM 43889</strain>
    </source>
</reference>
<dbReference type="RefSeq" id="WP_026417189.1">
    <property type="nucleotide sequence ID" value="NZ_AUBJ02000001.1"/>
</dbReference>
<keyword evidence="6 9" id="KW-1133">Transmembrane helix</keyword>
<dbReference type="Gene3D" id="1.20.58.340">
    <property type="entry name" value="Magnesium transport protein CorA, transmembrane region"/>
    <property type="match status" value="2"/>
</dbReference>
<sequence length="361" mass="39730">MAANRVYRDGVLAGEDVAEDELAALLREGSALVWLDLPAPSRSTLERLADKLGLHELAVEDAGQERQRPKLDRYDNHLFLVVFATSLRTAVSGPAGAAGDRTGMDTAPVARSGPGGTTPAPGQQGDDAEGRVHLSEVDVFVTANALITVRRSPGLDLDRLRDRWDTGPGRDAQTVDSLLYGLLDVVVDGHFDVVQSFDDQLEDLETMLFEEHTDMRRAQRVSFRTRKDMLAVRRVVLPMREVLGGLMRDSTGLVGDRMTPYYQDVHDHVLRATEWLEGVRELASTLRETQLALQGNRLNVVMKKVTSWAAIIAVPTAITGFYGQNLPYPGYLDHGGVVTSSILIVVTSVALYLLFTRRGWL</sequence>
<evidence type="ECO:0000256" key="6">
    <source>
        <dbReference type="ARBA" id="ARBA00022989"/>
    </source>
</evidence>
<evidence type="ECO:0000313" key="10">
    <source>
        <dbReference type="EMBL" id="MCP2332128.1"/>
    </source>
</evidence>
<dbReference type="InterPro" id="IPR002523">
    <property type="entry name" value="MgTranspt_CorA/ZnTranspt_ZntB"/>
</dbReference>
<dbReference type="Proteomes" id="UP000791080">
    <property type="component" value="Unassembled WGS sequence"/>
</dbReference>
<feature type="region of interest" description="Disordered" evidence="8">
    <location>
        <begin position="94"/>
        <end position="128"/>
    </location>
</feature>
<feature type="transmembrane region" description="Helical" evidence="9">
    <location>
        <begin position="305"/>
        <end position="323"/>
    </location>
</feature>
<evidence type="ECO:0000313" key="11">
    <source>
        <dbReference type="Proteomes" id="UP000791080"/>
    </source>
</evidence>
<dbReference type="SUPFAM" id="SSF143865">
    <property type="entry name" value="CorA soluble domain-like"/>
    <property type="match status" value="1"/>
</dbReference>
<keyword evidence="11" id="KW-1185">Reference proteome</keyword>
<dbReference type="InterPro" id="IPR045863">
    <property type="entry name" value="CorA_TM1_TM2"/>
</dbReference>
<evidence type="ECO:0000256" key="7">
    <source>
        <dbReference type="ARBA" id="ARBA00023136"/>
    </source>
</evidence>
<protein>
    <submittedName>
        <fullName evidence="10">Magnesium transporter</fullName>
    </submittedName>
</protein>
<keyword evidence="5 9" id="KW-0812">Transmembrane</keyword>
<dbReference type="Pfam" id="PF01544">
    <property type="entry name" value="CorA"/>
    <property type="match status" value="2"/>
</dbReference>
<evidence type="ECO:0000256" key="3">
    <source>
        <dbReference type="ARBA" id="ARBA00022448"/>
    </source>
</evidence>
<dbReference type="Gene3D" id="3.30.460.20">
    <property type="entry name" value="CorA soluble domain-like"/>
    <property type="match status" value="1"/>
</dbReference>
<evidence type="ECO:0000256" key="2">
    <source>
        <dbReference type="ARBA" id="ARBA00009765"/>
    </source>
</evidence>
<dbReference type="PANTHER" id="PTHR46494">
    <property type="entry name" value="CORA FAMILY METAL ION TRANSPORTER (EUROFUNG)"/>
    <property type="match status" value="1"/>
</dbReference>
<keyword evidence="3" id="KW-0813">Transport</keyword>
<dbReference type="SUPFAM" id="SSF144083">
    <property type="entry name" value="Magnesium transport protein CorA, transmembrane region"/>
    <property type="match status" value="1"/>
</dbReference>
<evidence type="ECO:0000256" key="4">
    <source>
        <dbReference type="ARBA" id="ARBA00022475"/>
    </source>
</evidence>
<comment type="caution">
    <text evidence="10">The sequence shown here is derived from an EMBL/GenBank/DDBJ whole genome shotgun (WGS) entry which is preliminary data.</text>
</comment>
<dbReference type="PANTHER" id="PTHR46494:SF1">
    <property type="entry name" value="CORA FAMILY METAL ION TRANSPORTER (EUROFUNG)"/>
    <property type="match status" value="1"/>
</dbReference>
<evidence type="ECO:0000256" key="5">
    <source>
        <dbReference type="ARBA" id="ARBA00022692"/>
    </source>
</evidence>
<comment type="subcellular location">
    <subcellularLocation>
        <location evidence="1">Cell membrane</location>
        <topology evidence="1">Multi-pass membrane protein</topology>
    </subcellularLocation>
</comment>
<proteinExistence type="inferred from homology"/>
<accession>A0ABT1JIY0</accession>
<feature type="transmembrane region" description="Helical" evidence="9">
    <location>
        <begin position="335"/>
        <end position="355"/>
    </location>
</feature>
<organism evidence="10 11">
    <name type="scientific">Actinoalloteichus caeruleus DSM 43889</name>
    <dbReference type="NCBI Taxonomy" id="1120930"/>
    <lineage>
        <taxon>Bacteria</taxon>
        <taxon>Bacillati</taxon>
        <taxon>Actinomycetota</taxon>
        <taxon>Actinomycetes</taxon>
        <taxon>Pseudonocardiales</taxon>
        <taxon>Pseudonocardiaceae</taxon>
        <taxon>Actinoalloteichus</taxon>
        <taxon>Actinoalloteichus cyanogriseus</taxon>
    </lineage>
</organism>
<comment type="similarity">
    <text evidence="2">Belongs to the CorA metal ion transporter (MIT) (TC 1.A.35) family.</text>
</comment>
<evidence type="ECO:0000256" key="1">
    <source>
        <dbReference type="ARBA" id="ARBA00004651"/>
    </source>
</evidence>
<dbReference type="InterPro" id="IPR045861">
    <property type="entry name" value="CorA_cytoplasmic_dom"/>
</dbReference>